<dbReference type="GO" id="GO:0006310">
    <property type="term" value="P:DNA recombination"/>
    <property type="evidence" value="ECO:0007669"/>
    <property type="project" value="UniProtKB-KW"/>
</dbReference>
<dbReference type="AlphaFoldDB" id="A0A662Z857"/>
<name>A0A662Z857_9GAMM</name>
<keyword evidence="3" id="KW-0238">DNA-binding</keyword>
<dbReference type="InterPro" id="IPR002104">
    <property type="entry name" value="Integrase_catalytic"/>
</dbReference>
<dbReference type="InterPro" id="IPR050808">
    <property type="entry name" value="Phage_Integrase"/>
</dbReference>
<dbReference type="InterPro" id="IPR011010">
    <property type="entry name" value="DNA_brk_join_enz"/>
</dbReference>
<sequence>MGSHIKKGYAMNLLKQKDVSEKLKTAKQEIKQNNLKQKKIGLGGGLFLLVRNNSVTYWARIKANNKDTSLCIGNYEQMKLTTAYNQAKIFADKAKNDILEQKKTPLFKDYWVKWRAESDKNLNLSIARIRNKNAYYNGVLHIFDDYRIDEITPLLVNELTANIQTSKRNLKNCLNTLITCLEQARLDGIIQHNDLIGYTRQPKFNDRNLNISEPSKPFKWLDIKQLKEKLFSPLDDYPLSYKVYILLVLFTVSRGGEIRKLRWDHIHSESMENCEHGFILIPNNETKTRRDTEHLDHIIPLTPYLKKLLKKYKEITQCMESPFLFPSKTNPNKEISASLMLLPPNITEYLNIHGLRKTANTFLVSQKFEMNFNEKDIDKILSHKTDDKIHITYNKYDYLKEFSLLLNFYNDYLVQNCLTESFKKLIEE</sequence>
<keyword evidence="7" id="KW-1185">Reference proteome</keyword>
<dbReference type="InterPro" id="IPR010998">
    <property type="entry name" value="Integrase_recombinase_N"/>
</dbReference>
<dbReference type="Gene3D" id="1.10.150.130">
    <property type="match status" value="1"/>
</dbReference>
<dbReference type="GO" id="GO:0015074">
    <property type="term" value="P:DNA integration"/>
    <property type="evidence" value="ECO:0007669"/>
    <property type="project" value="UniProtKB-KW"/>
</dbReference>
<evidence type="ECO:0000256" key="1">
    <source>
        <dbReference type="ARBA" id="ARBA00008857"/>
    </source>
</evidence>
<comment type="similarity">
    <text evidence="1">Belongs to the 'phage' integrase family.</text>
</comment>
<gene>
    <name evidence="6" type="ORF">SAMN04487865_101030</name>
</gene>
<proteinExistence type="inferred from homology"/>
<dbReference type="SUPFAM" id="SSF56349">
    <property type="entry name" value="DNA breaking-rejoining enzymes"/>
    <property type="match status" value="1"/>
</dbReference>
<dbReference type="Gene3D" id="1.10.443.10">
    <property type="entry name" value="Intergrase catalytic core"/>
    <property type="match status" value="1"/>
</dbReference>
<dbReference type="InterPro" id="IPR038488">
    <property type="entry name" value="Integrase_DNA-bd_sf"/>
</dbReference>
<protein>
    <submittedName>
        <fullName evidence="6">Phage integrase family protein</fullName>
    </submittedName>
</protein>
<feature type="domain" description="Tyr recombinase" evidence="5">
    <location>
        <begin position="216"/>
        <end position="410"/>
    </location>
</feature>
<dbReference type="InterPro" id="IPR013762">
    <property type="entry name" value="Integrase-like_cat_sf"/>
</dbReference>
<dbReference type="OrthoDB" id="9795573at2"/>
<dbReference type="RefSeq" id="WP_074839827.1">
    <property type="nucleotide sequence ID" value="NZ_CP047056.1"/>
</dbReference>
<dbReference type="PANTHER" id="PTHR30629:SF2">
    <property type="entry name" value="PROPHAGE INTEGRASE INTS-RELATED"/>
    <property type="match status" value="1"/>
</dbReference>
<keyword evidence="2" id="KW-0229">DNA integration</keyword>
<dbReference type="GO" id="GO:0003677">
    <property type="term" value="F:DNA binding"/>
    <property type="evidence" value="ECO:0007669"/>
    <property type="project" value="UniProtKB-KW"/>
</dbReference>
<evidence type="ECO:0000313" key="7">
    <source>
        <dbReference type="Proteomes" id="UP000243374"/>
    </source>
</evidence>
<evidence type="ECO:0000256" key="4">
    <source>
        <dbReference type="ARBA" id="ARBA00023172"/>
    </source>
</evidence>
<organism evidence="6 7">
    <name type="scientific">Succinivibrio dextrinosolvens</name>
    <dbReference type="NCBI Taxonomy" id="83771"/>
    <lineage>
        <taxon>Bacteria</taxon>
        <taxon>Pseudomonadati</taxon>
        <taxon>Pseudomonadota</taxon>
        <taxon>Gammaproteobacteria</taxon>
        <taxon>Aeromonadales</taxon>
        <taxon>Succinivibrionaceae</taxon>
        <taxon>Succinivibrio</taxon>
    </lineage>
</organism>
<dbReference type="Gene3D" id="3.30.160.390">
    <property type="entry name" value="Integrase, DNA-binding domain"/>
    <property type="match status" value="1"/>
</dbReference>
<evidence type="ECO:0000256" key="2">
    <source>
        <dbReference type="ARBA" id="ARBA00022908"/>
    </source>
</evidence>
<dbReference type="PANTHER" id="PTHR30629">
    <property type="entry name" value="PROPHAGE INTEGRASE"/>
    <property type="match status" value="1"/>
</dbReference>
<evidence type="ECO:0000256" key="3">
    <source>
        <dbReference type="ARBA" id="ARBA00023125"/>
    </source>
</evidence>
<reference evidence="6 7" key="1">
    <citation type="submission" date="2016-10" db="EMBL/GenBank/DDBJ databases">
        <authorList>
            <person name="Varghese N."/>
            <person name="Submissions S."/>
        </authorList>
    </citation>
    <scope>NUCLEOTIDE SEQUENCE [LARGE SCALE GENOMIC DNA]</scope>
    <source>
        <strain evidence="6 7">22B</strain>
    </source>
</reference>
<keyword evidence="4" id="KW-0233">DNA recombination</keyword>
<dbReference type="Pfam" id="PF00589">
    <property type="entry name" value="Phage_integrase"/>
    <property type="match status" value="1"/>
</dbReference>
<dbReference type="EMBL" id="FOSF01000010">
    <property type="protein sequence ID" value="SFJ96382.1"/>
    <property type="molecule type" value="Genomic_DNA"/>
</dbReference>
<dbReference type="Proteomes" id="UP000243374">
    <property type="component" value="Unassembled WGS sequence"/>
</dbReference>
<evidence type="ECO:0000313" key="6">
    <source>
        <dbReference type="EMBL" id="SFJ96382.1"/>
    </source>
</evidence>
<dbReference type="PROSITE" id="PS51898">
    <property type="entry name" value="TYR_RECOMBINASE"/>
    <property type="match status" value="1"/>
</dbReference>
<evidence type="ECO:0000259" key="5">
    <source>
        <dbReference type="PROSITE" id="PS51898"/>
    </source>
</evidence>
<accession>A0A662Z857</accession>